<dbReference type="AlphaFoldDB" id="A0A1G2CQH2"/>
<sequence>MAFIVEQEKKKIEWVPILEGVFIVAFFGVAVYYLFFSSSSLVEQVIFKQSDLERSVTELQSLGIKEAQDAVISNPIFKSSGLKLPDVGTGELGRENPFLGI</sequence>
<feature type="transmembrane region" description="Helical" evidence="1">
    <location>
        <begin position="12"/>
        <end position="35"/>
    </location>
</feature>
<dbReference type="Proteomes" id="UP000177246">
    <property type="component" value="Unassembled WGS sequence"/>
</dbReference>
<dbReference type="EMBL" id="MHLF01000012">
    <property type="protein sequence ID" value="OGZ03629.1"/>
    <property type="molecule type" value="Genomic_DNA"/>
</dbReference>
<comment type="caution">
    <text evidence="2">The sequence shown here is derived from an EMBL/GenBank/DDBJ whole genome shotgun (WGS) entry which is preliminary data.</text>
</comment>
<keyword evidence="1" id="KW-1133">Transmembrane helix</keyword>
<evidence type="ECO:0000256" key="1">
    <source>
        <dbReference type="SAM" id="Phobius"/>
    </source>
</evidence>
<accession>A0A1G2CQH2</accession>
<gene>
    <name evidence="2" type="ORF">A2430_00525</name>
</gene>
<name>A0A1G2CQH2_9BACT</name>
<evidence type="ECO:0000313" key="3">
    <source>
        <dbReference type="Proteomes" id="UP000177246"/>
    </source>
</evidence>
<keyword evidence="1" id="KW-0812">Transmembrane</keyword>
<protein>
    <submittedName>
        <fullName evidence="2">Uncharacterized protein</fullName>
    </submittedName>
</protein>
<proteinExistence type="predicted"/>
<evidence type="ECO:0000313" key="2">
    <source>
        <dbReference type="EMBL" id="OGZ03629.1"/>
    </source>
</evidence>
<keyword evidence="1" id="KW-0472">Membrane</keyword>
<organism evidence="2 3">
    <name type="scientific">Candidatus Liptonbacteria bacterium RIFOXYC1_FULL_36_8</name>
    <dbReference type="NCBI Taxonomy" id="1798655"/>
    <lineage>
        <taxon>Bacteria</taxon>
        <taxon>Candidatus Liptoniibacteriota</taxon>
    </lineage>
</organism>
<reference evidence="2 3" key="1">
    <citation type="journal article" date="2016" name="Nat. Commun.">
        <title>Thousands of microbial genomes shed light on interconnected biogeochemical processes in an aquifer system.</title>
        <authorList>
            <person name="Anantharaman K."/>
            <person name="Brown C.T."/>
            <person name="Hug L.A."/>
            <person name="Sharon I."/>
            <person name="Castelle C.J."/>
            <person name="Probst A.J."/>
            <person name="Thomas B.C."/>
            <person name="Singh A."/>
            <person name="Wilkins M.J."/>
            <person name="Karaoz U."/>
            <person name="Brodie E.L."/>
            <person name="Williams K.H."/>
            <person name="Hubbard S.S."/>
            <person name="Banfield J.F."/>
        </authorList>
    </citation>
    <scope>NUCLEOTIDE SEQUENCE [LARGE SCALE GENOMIC DNA]</scope>
</reference>